<dbReference type="Gene3D" id="1.10.10.60">
    <property type="entry name" value="Homeodomain-like"/>
    <property type="match status" value="1"/>
</dbReference>
<name>A0A8J3EEP6_9RHOB</name>
<reference evidence="2" key="2">
    <citation type="submission" date="2020-09" db="EMBL/GenBank/DDBJ databases">
        <authorList>
            <person name="Sun Q."/>
            <person name="Zhou Y."/>
        </authorList>
    </citation>
    <scope>NUCLEOTIDE SEQUENCE</scope>
    <source>
        <strain evidence="2">CGMCC 1.15762</strain>
    </source>
</reference>
<organism evidence="2 3">
    <name type="scientific">Salipiger pallidus</name>
    <dbReference type="NCBI Taxonomy" id="1775170"/>
    <lineage>
        <taxon>Bacteria</taxon>
        <taxon>Pseudomonadati</taxon>
        <taxon>Pseudomonadota</taxon>
        <taxon>Alphaproteobacteria</taxon>
        <taxon>Rhodobacterales</taxon>
        <taxon>Roseobacteraceae</taxon>
        <taxon>Salipiger</taxon>
    </lineage>
</organism>
<dbReference type="InterPro" id="IPR002514">
    <property type="entry name" value="Transposase_8"/>
</dbReference>
<dbReference type="InterPro" id="IPR009057">
    <property type="entry name" value="Homeodomain-like_sf"/>
</dbReference>
<keyword evidence="1" id="KW-0175">Coiled coil</keyword>
<dbReference type="GO" id="GO:0004803">
    <property type="term" value="F:transposase activity"/>
    <property type="evidence" value="ECO:0007669"/>
    <property type="project" value="InterPro"/>
</dbReference>
<sequence>MSSTKFSDDFKRDAVAQITERGYPVREVSERLGVSAYSLYAWKKKFAKASSGDAEKEAEIRRLKRELLRVTEERDILKKATAYFARDAK</sequence>
<feature type="coiled-coil region" evidence="1">
    <location>
        <begin position="53"/>
        <end position="80"/>
    </location>
</feature>
<dbReference type="GO" id="GO:0006313">
    <property type="term" value="P:DNA transposition"/>
    <property type="evidence" value="ECO:0007669"/>
    <property type="project" value="InterPro"/>
</dbReference>
<evidence type="ECO:0000313" key="3">
    <source>
        <dbReference type="Proteomes" id="UP000617145"/>
    </source>
</evidence>
<keyword evidence="3" id="KW-1185">Reference proteome</keyword>
<evidence type="ECO:0000256" key="1">
    <source>
        <dbReference type="SAM" id="Coils"/>
    </source>
</evidence>
<dbReference type="EMBL" id="BMJV01000001">
    <property type="protein sequence ID" value="GGG60283.1"/>
    <property type="molecule type" value="Genomic_DNA"/>
</dbReference>
<gene>
    <name evidence="2" type="ORF">GCM10011415_02740</name>
</gene>
<dbReference type="SUPFAM" id="SSF46689">
    <property type="entry name" value="Homeodomain-like"/>
    <property type="match status" value="1"/>
</dbReference>
<comment type="caution">
    <text evidence="2">The sequence shown here is derived from an EMBL/GenBank/DDBJ whole genome shotgun (WGS) entry which is preliminary data.</text>
</comment>
<dbReference type="AlphaFoldDB" id="A0A8J3EEP6"/>
<dbReference type="Pfam" id="PF01527">
    <property type="entry name" value="HTH_Tnp_1"/>
    <property type="match status" value="1"/>
</dbReference>
<dbReference type="Proteomes" id="UP000617145">
    <property type="component" value="Unassembled WGS sequence"/>
</dbReference>
<accession>A0A8J3EEP6</accession>
<evidence type="ECO:0000313" key="2">
    <source>
        <dbReference type="EMBL" id="GGG60283.1"/>
    </source>
</evidence>
<dbReference type="GO" id="GO:0003677">
    <property type="term" value="F:DNA binding"/>
    <property type="evidence" value="ECO:0007669"/>
    <property type="project" value="InterPro"/>
</dbReference>
<protein>
    <submittedName>
        <fullName evidence="2">Transposase</fullName>
    </submittedName>
</protein>
<reference evidence="2" key="1">
    <citation type="journal article" date="2014" name="Int. J. Syst. Evol. Microbiol.">
        <title>Complete genome sequence of Corynebacterium casei LMG S-19264T (=DSM 44701T), isolated from a smear-ripened cheese.</title>
        <authorList>
            <consortium name="US DOE Joint Genome Institute (JGI-PGF)"/>
            <person name="Walter F."/>
            <person name="Albersmeier A."/>
            <person name="Kalinowski J."/>
            <person name="Ruckert C."/>
        </authorList>
    </citation>
    <scope>NUCLEOTIDE SEQUENCE</scope>
    <source>
        <strain evidence="2">CGMCC 1.15762</strain>
    </source>
</reference>
<proteinExistence type="predicted"/>